<dbReference type="Pfam" id="PF14681">
    <property type="entry name" value="UPRTase"/>
    <property type="match status" value="1"/>
</dbReference>
<keyword evidence="3" id="KW-1185">Reference proteome</keyword>
<evidence type="ECO:0000313" key="2">
    <source>
        <dbReference type="EMBL" id="KAK0474482.1"/>
    </source>
</evidence>
<accession>A0AA39NYY8</accession>
<evidence type="ECO:0000259" key="1">
    <source>
        <dbReference type="Pfam" id="PF14681"/>
    </source>
</evidence>
<reference evidence="2" key="1">
    <citation type="submission" date="2023-06" db="EMBL/GenBank/DDBJ databases">
        <authorList>
            <consortium name="Lawrence Berkeley National Laboratory"/>
            <person name="Ahrendt S."/>
            <person name="Sahu N."/>
            <person name="Indic B."/>
            <person name="Wong-Bajracharya J."/>
            <person name="Merenyi Z."/>
            <person name="Ke H.-M."/>
            <person name="Monk M."/>
            <person name="Kocsube S."/>
            <person name="Drula E."/>
            <person name="Lipzen A."/>
            <person name="Balint B."/>
            <person name="Henrissat B."/>
            <person name="Andreopoulos B."/>
            <person name="Martin F.M."/>
            <person name="Harder C.B."/>
            <person name="Rigling D."/>
            <person name="Ford K.L."/>
            <person name="Foster G.D."/>
            <person name="Pangilinan J."/>
            <person name="Papanicolaou A."/>
            <person name="Barry K."/>
            <person name="LaButti K."/>
            <person name="Viragh M."/>
            <person name="Koriabine M."/>
            <person name="Yan M."/>
            <person name="Riley R."/>
            <person name="Champramary S."/>
            <person name="Plett K.L."/>
            <person name="Tsai I.J."/>
            <person name="Slot J."/>
            <person name="Sipos G."/>
            <person name="Plett J."/>
            <person name="Nagy L.G."/>
            <person name="Grigoriev I.V."/>
        </authorList>
    </citation>
    <scope>NUCLEOTIDE SEQUENCE</scope>
    <source>
        <strain evidence="2">HWK02</strain>
    </source>
</reference>
<dbReference type="AlphaFoldDB" id="A0AA39NYY8"/>
<dbReference type="InterPro" id="IPR029057">
    <property type="entry name" value="PRTase-like"/>
</dbReference>
<sequence length="70" mass="7847">MALYMIIRDKDTSRGDSLFYSDRIIRPLVEEGLNHLAVVKHTVTMPTGMTYKGVDFEGKICGVSILWAGE</sequence>
<feature type="domain" description="Phosphoribosyltransferase" evidence="1">
    <location>
        <begin position="4"/>
        <end position="70"/>
    </location>
</feature>
<dbReference type="Gene3D" id="3.40.50.2020">
    <property type="match status" value="1"/>
</dbReference>
<dbReference type="SUPFAM" id="SSF53271">
    <property type="entry name" value="PRTase-like"/>
    <property type="match status" value="1"/>
</dbReference>
<feature type="non-terminal residue" evidence="2">
    <location>
        <position position="70"/>
    </location>
</feature>
<dbReference type="EMBL" id="JAUEPU010000168">
    <property type="protein sequence ID" value="KAK0474482.1"/>
    <property type="molecule type" value="Genomic_DNA"/>
</dbReference>
<comment type="caution">
    <text evidence="2">The sequence shown here is derived from an EMBL/GenBank/DDBJ whole genome shotgun (WGS) entry which is preliminary data.</text>
</comment>
<evidence type="ECO:0000313" key="3">
    <source>
        <dbReference type="Proteomes" id="UP001175228"/>
    </source>
</evidence>
<gene>
    <name evidence="2" type="ORF">EDD18DRAFT_1035739</name>
</gene>
<proteinExistence type="predicted"/>
<protein>
    <recommendedName>
        <fullName evidence="1">Phosphoribosyltransferase domain-containing protein</fullName>
    </recommendedName>
</protein>
<dbReference type="InterPro" id="IPR000836">
    <property type="entry name" value="PRTase_dom"/>
</dbReference>
<organism evidence="2 3">
    <name type="scientific">Armillaria luteobubalina</name>
    <dbReference type="NCBI Taxonomy" id="153913"/>
    <lineage>
        <taxon>Eukaryota</taxon>
        <taxon>Fungi</taxon>
        <taxon>Dikarya</taxon>
        <taxon>Basidiomycota</taxon>
        <taxon>Agaricomycotina</taxon>
        <taxon>Agaricomycetes</taxon>
        <taxon>Agaricomycetidae</taxon>
        <taxon>Agaricales</taxon>
        <taxon>Marasmiineae</taxon>
        <taxon>Physalacriaceae</taxon>
        <taxon>Armillaria</taxon>
    </lineage>
</organism>
<name>A0AA39NYY8_9AGAR</name>
<dbReference type="Proteomes" id="UP001175228">
    <property type="component" value="Unassembled WGS sequence"/>
</dbReference>